<evidence type="ECO:0000313" key="2">
    <source>
        <dbReference type="Proteomes" id="UP000255224"/>
    </source>
</evidence>
<name>A0A376DMJ6_CHRCU</name>
<protein>
    <submittedName>
        <fullName evidence="1">Uncharacterized protein</fullName>
    </submittedName>
</protein>
<dbReference type="RefSeq" id="WP_128124725.1">
    <property type="nucleotide sequence ID" value="NZ_UFVQ01000003.1"/>
</dbReference>
<dbReference type="EMBL" id="UFVQ01000003">
    <property type="protein sequence ID" value="STC92173.1"/>
    <property type="molecule type" value="Genomic_DNA"/>
</dbReference>
<sequence>MKKILYLFLLSPLFLYSQIENFSIVNNQILWQKVYESKLTKSEVIHLLKSSNKFSELSDNENTIYGATQI</sequence>
<proteinExistence type="predicted"/>
<organism evidence="1 2">
    <name type="scientific">Chryseobacterium carnipullorum</name>
    <dbReference type="NCBI Taxonomy" id="1124835"/>
    <lineage>
        <taxon>Bacteria</taxon>
        <taxon>Pseudomonadati</taxon>
        <taxon>Bacteroidota</taxon>
        <taxon>Flavobacteriia</taxon>
        <taxon>Flavobacteriales</taxon>
        <taxon>Weeksellaceae</taxon>
        <taxon>Chryseobacterium group</taxon>
        <taxon>Chryseobacterium</taxon>
    </lineage>
</organism>
<evidence type="ECO:0000313" key="1">
    <source>
        <dbReference type="EMBL" id="STC92173.1"/>
    </source>
</evidence>
<dbReference type="AlphaFoldDB" id="A0A376DMJ6"/>
<dbReference type="Proteomes" id="UP000255224">
    <property type="component" value="Unassembled WGS sequence"/>
</dbReference>
<gene>
    <name evidence="1" type="ORF">NCTC13533_00253</name>
</gene>
<accession>A0A376DMJ6</accession>
<reference evidence="1 2" key="1">
    <citation type="submission" date="2018-06" db="EMBL/GenBank/DDBJ databases">
        <authorList>
            <consortium name="Pathogen Informatics"/>
            <person name="Doyle S."/>
        </authorList>
    </citation>
    <scope>NUCLEOTIDE SEQUENCE [LARGE SCALE GENOMIC DNA]</scope>
    <source>
        <strain evidence="1 2">NCTC13533</strain>
    </source>
</reference>